<dbReference type="PROSITE" id="PS51471">
    <property type="entry name" value="FE2OG_OXY"/>
    <property type="match status" value="1"/>
</dbReference>
<comment type="cofactor">
    <cofactor evidence="1">
        <name>L-ascorbate</name>
        <dbReference type="ChEBI" id="CHEBI:38290"/>
    </cofactor>
</comment>
<dbReference type="Gene3D" id="2.60.120.330">
    <property type="entry name" value="B-lactam Antibiotic, Isopenicillin N Synthase, Chain"/>
    <property type="match status" value="1"/>
</dbReference>
<dbReference type="PANTHER" id="PTHR47990">
    <property type="entry name" value="2-OXOGLUTARATE (2OG) AND FE(II)-DEPENDENT OXYGENASE SUPERFAMILY PROTEIN-RELATED"/>
    <property type="match status" value="1"/>
</dbReference>
<dbReference type="FunFam" id="2.60.120.330:FF:000012">
    <property type="entry name" value="Gibberellin 20 oxidase 1"/>
    <property type="match status" value="1"/>
</dbReference>
<dbReference type="InterPro" id="IPR026992">
    <property type="entry name" value="DIOX_N"/>
</dbReference>
<dbReference type="Pfam" id="PF03171">
    <property type="entry name" value="2OG-FeII_Oxy"/>
    <property type="match status" value="1"/>
</dbReference>
<organism evidence="7 8">
    <name type="scientific">Urochloa decumbens</name>
    <dbReference type="NCBI Taxonomy" id="240449"/>
    <lineage>
        <taxon>Eukaryota</taxon>
        <taxon>Viridiplantae</taxon>
        <taxon>Streptophyta</taxon>
        <taxon>Embryophyta</taxon>
        <taxon>Tracheophyta</taxon>
        <taxon>Spermatophyta</taxon>
        <taxon>Magnoliopsida</taxon>
        <taxon>Liliopsida</taxon>
        <taxon>Poales</taxon>
        <taxon>Poaceae</taxon>
        <taxon>PACMAD clade</taxon>
        <taxon>Panicoideae</taxon>
        <taxon>Panicodae</taxon>
        <taxon>Paniceae</taxon>
        <taxon>Melinidinae</taxon>
        <taxon>Urochloa</taxon>
    </lineage>
</organism>
<dbReference type="AlphaFoldDB" id="A0ABC8X0B5"/>
<evidence type="ECO:0000256" key="3">
    <source>
        <dbReference type="ARBA" id="ARBA00023002"/>
    </source>
</evidence>
<dbReference type="InterPro" id="IPR044861">
    <property type="entry name" value="IPNS-like_FE2OG_OXY"/>
</dbReference>
<evidence type="ECO:0000313" key="7">
    <source>
        <dbReference type="EMBL" id="CAL4917932.1"/>
    </source>
</evidence>
<dbReference type="EMBL" id="OZ075123">
    <property type="protein sequence ID" value="CAL4917932.1"/>
    <property type="molecule type" value="Genomic_DNA"/>
</dbReference>
<dbReference type="Proteomes" id="UP001497457">
    <property type="component" value="Chromosome 13rd"/>
</dbReference>
<dbReference type="PRINTS" id="PR00682">
    <property type="entry name" value="IPNSYNTHASE"/>
</dbReference>
<dbReference type="GO" id="GO:0046872">
    <property type="term" value="F:metal ion binding"/>
    <property type="evidence" value="ECO:0007669"/>
    <property type="project" value="UniProtKB-KW"/>
</dbReference>
<dbReference type="Pfam" id="PF14226">
    <property type="entry name" value="DIOX_N"/>
    <property type="match status" value="1"/>
</dbReference>
<evidence type="ECO:0000313" key="8">
    <source>
        <dbReference type="Proteomes" id="UP001497457"/>
    </source>
</evidence>
<evidence type="ECO:0000259" key="6">
    <source>
        <dbReference type="PROSITE" id="PS51471"/>
    </source>
</evidence>
<evidence type="ECO:0000256" key="1">
    <source>
        <dbReference type="ARBA" id="ARBA00001961"/>
    </source>
</evidence>
<accession>A0ABC8X0B5</accession>
<gene>
    <name evidence="7" type="ORF">URODEC1_LOCUS18864</name>
</gene>
<dbReference type="InterPro" id="IPR005123">
    <property type="entry name" value="Oxoglu/Fe-dep_dioxygenase_dom"/>
</dbReference>
<reference evidence="7 8" key="2">
    <citation type="submission" date="2024-10" db="EMBL/GenBank/DDBJ databases">
        <authorList>
            <person name="Ryan C."/>
        </authorList>
    </citation>
    <scope>NUCLEOTIDE SEQUENCE [LARGE SCALE GENOMIC DNA]</scope>
</reference>
<dbReference type="InterPro" id="IPR027443">
    <property type="entry name" value="IPNS-like_sf"/>
</dbReference>
<dbReference type="GO" id="GO:0016491">
    <property type="term" value="F:oxidoreductase activity"/>
    <property type="evidence" value="ECO:0007669"/>
    <property type="project" value="UniProtKB-KW"/>
</dbReference>
<feature type="domain" description="Fe2OG dioxygenase" evidence="6">
    <location>
        <begin position="186"/>
        <end position="290"/>
    </location>
</feature>
<evidence type="ECO:0000256" key="5">
    <source>
        <dbReference type="RuleBase" id="RU003682"/>
    </source>
</evidence>
<keyword evidence="3 5" id="KW-0560">Oxidoreductase</keyword>
<comment type="similarity">
    <text evidence="5">Belongs to the iron/ascorbate-dependent oxidoreductase family.</text>
</comment>
<dbReference type="SUPFAM" id="SSF51197">
    <property type="entry name" value="Clavaminate synthase-like"/>
    <property type="match status" value="1"/>
</dbReference>
<keyword evidence="4 5" id="KW-0408">Iron</keyword>
<dbReference type="InterPro" id="IPR050231">
    <property type="entry name" value="Iron_ascorbate_oxido_reductase"/>
</dbReference>
<proteinExistence type="inferred from homology"/>
<protein>
    <recommendedName>
        <fullName evidence="6">Fe2OG dioxygenase domain-containing protein</fullName>
    </recommendedName>
</protein>
<name>A0ABC8X0B5_9POAL</name>
<reference evidence="8" key="1">
    <citation type="submission" date="2024-06" db="EMBL/GenBank/DDBJ databases">
        <authorList>
            <person name="Ryan C."/>
        </authorList>
    </citation>
    <scope>NUCLEOTIDE SEQUENCE [LARGE SCALE GENOMIC DNA]</scope>
</reference>
<keyword evidence="8" id="KW-1185">Reference proteome</keyword>
<evidence type="ECO:0000256" key="4">
    <source>
        <dbReference type="ARBA" id="ARBA00023004"/>
    </source>
</evidence>
<keyword evidence="2 5" id="KW-0479">Metal-binding</keyword>
<sequence length="350" mass="38796">MDDAFVQAPEHRAVAPLAEATGVPVIDLSALAATPPGAAVDALVTQVGAACRQWGFFVAVGHGVPEAAAVRAAEAGRAFFALPAARKAAVRRTERAPLGYYDAEHTRNVRDWKEVFNIFPRELPAADGELVFVNKWPDDGDLPGFREALKEYAAAMEALAFKVLELVARSLGLRPDRLHGFFGDEQTTYMRINRYPPCPRPDLALGLGRHKDSGALTILRQDGVGGLDVRRRSAGGDGEWVRVKPVSGSLVVNLGDIIQVWSNGRYESVEHRASVNSEQERFSIPYFFNPARYTVVEPLQEMVSEERPSRYHAYNWGEFFCTRRRSNFRKLEVDNIQIADLRKDKSCNAG</sequence>
<evidence type="ECO:0000256" key="2">
    <source>
        <dbReference type="ARBA" id="ARBA00022723"/>
    </source>
</evidence>